<evidence type="ECO:0000313" key="1">
    <source>
        <dbReference type="EMBL" id="OTG07223.1"/>
    </source>
</evidence>
<dbReference type="AlphaFoldDB" id="A0A251T8X5"/>
<dbReference type="InterPro" id="IPR053197">
    <property type="entry name" value="F-box_SCFL_complex_component"/>
</dbReference>
<keyword evidence="2" id="KW-1185">Reference proteome</keyword>
<dbReference type="PANTHER" id="PTHR34223">
    <property type="entry name" value="OS11G0201299 PROTEIN"/>
    <property type="match status" value="1"/>
</dbReference>
<dbReference type="PANTHER" id="PTHR34223:SF101">
    <property type="entry name" value="F-BOX DOMAIN-CONTAINING PROTEIN"/>
    <property type="match status" value="1"/>
</dbReference>
<dbReference type="SUPFAM" id="SSF52058">
    <property type="entry name" value="L domain-like"/>
    <property type="match status" value="1"/>
</dbReference>
<dbReference type="InParanoid" id="A0A251T8X5"/>
<dbReference type="Proteomes" id="UP000215914">
    <property type="component" value="Chromosome 11"/>
</dbReference>
<reference evidence="2" key="1">
    <citation type="journal article" date="2017" name="Nature">
        <title>The sunflower genome provides insights into oil metabolism, flowering and Asterid evolution.</title>
        <authorList>
            <person name="Badouin H."/>
            <person name="Gouzy J."/>
            <person name="Grassa C.J."/>
            <person name="Murat F."/>
            <person name="Staton S.E."/>
            <person name="Cottret L."/>
            <person name="Lelandais-Briere C."/>
            <person name="Owens G.L."/>
            <person name="Carrere S."/>
            <person name="Mayjonade B."/>
            <person name="Legrand L."/>
            <person name="Gill N."/>
            <person name="Kane N.C."/>
            <person name="Bowers J.E."/>
            <person name="Hubner S."/>
            <person name="Bellec A."/>
            <person name="Berard A."/>
            <person name="Berges H."/>
            <person name="Blanchet N."/>
            <person name="Boniface M.C."/>
            <person name="Brunel D."/>
            <person name="Catrice O."/>
            <person name="Chaidir N."/>
            <person name="Claudel C."/>
            <person name="Donnadieu C."/>
            <person name="Faraut T."/>
            <person name="Fievet G."/>
            <person name="Helmstetter N."/>
            <person name="King M."/>
            <person name="Knapp S.J."/>
            <person name="Lai Z."/>
            <person name="Le Paslier M.C."/>
            <person name="Lippi Y."/>
            <person name="Lorenzon L."/>
            <person name="Mandel J.R."/>
            <person name="Marage G."/>
            <person name="Marchand G."/>
            <person name="Marquand E."/>
            <person name="Bret-Mestries E."/>
            <person name="Morien E."/>
            <person name="Nambeesan S."/>
            <person name="Nguyen T."/>
            <person name="Pegot-Espagnet P."/>
            <person name="Pouilly N."/>
            <person name="Raftis F."/>
            <person name="Sallet E."/>
            <person name="Schiex T."/>
            <person name="Thomas J."/>
            <person name="Vandecasteele C."/>
            <person name="Vares D."/>
            <person name="Vear F."/>
            <person name="Vautrin S."/>
            <person name="Crespi M."/>
            <person name="Mangin B."/>
            <person name="Burke J.M."/>
            <person name="Salse J."/>
            <person name="Munos S."/>
            <person name="Vincourt P."/>
            <person name="Rieseberg L.H."/>
            <person name="Langlade N.B."/>
        </authorList>
    </citation>
    <scope>NUCLEOTIDE SEQUENCE [LARGE SCALE GENOMIC DNA]</scope>
    <source>
        <strain evidence="2">cv. SF193</strain>
    </source>
</reference>
<dbReference type="EMBL" id="CM007900">
    <property type="protein sequence ID" value="OTG07223.1"/>
    <property type="molecule type" value="Genomic_DNA"/>
</dbReference>
<dbReference type="Gene3D" id="3.80.10.10">
    <property type="entry name" value="Ribonuclease Inhibitor"/>
    <property type="match status" value="1"/>
</dbReference>
<evidence type="ECO:0000313" key="2">
    <source>
        <dbReference type="Proteomes" id="UP000215914"/>
    </source>
</evidence>
<gene>
    <name evidence="1" type="ORF">HannXRQ_Chr11g0327941</name>
</gene>
<protein>
    <submittedName>
        <fullName evidence="1">Putative leucine-rich repeat domain, L domain-like protein</fullName>
    </submittedName>
</protein>
<proteinExistence type="predicted"/>
<dbReference type="InterPro" id="IPR032675">
    <property type="entry name" value="LRR_dom_sf"/>
</dbReference>
<accession>A0A251T8X5</accession>
<name>A0A251T8X5_HELAN</name>
<sequence length="478" mass="54655">MLYLNFSSQDFCTLPKFSEFVKHVLLGRNNQIEVTSVEVAFRGKGRQAFVKTILNYAFSHNVQQLNITCLCVKKIEFPLSRVSFQSLKHLTVTGYDYNSITTTPDWEMPALTTPYIHCLTLYNGNNTDKGTNLFSNCASLKNLTIKKCYMAGGLNGFNICHPGLTSLTLEVGFTRVNVDTPQLKNLTIKKWKGVHLISAPNLSSLHYKDLSYIGHEDGDYDDLSQLSTDLLHLEKANICIKCIFEEKAAAHRIVCLLQQLQSVKFLTLNLEVVELLSSYVELISHHPSPFANLKSLKIYPVDVTRLKVTVPKEVQNYLLDSSADATLTMASREAIRAVMNVTSARNLMRELQMLLDQWKEYCETNTAPVKQDKAPMKSRFHERMTYWENLNELFQKGYENTRDITSMLRKIEGLLKKVPRFHRAKLQSRFSGLRAEAETIMDDMMDRVKIQCDKRPRRSNVLFDELATLQPFSIGLEL</sequence>
<organism evidence="1 2">
    <name type="scientific">Helianthus annuus</name>
    <name type="common">Common sunflower</name>
    <dbReference type="NCBI Taxonomy" id="4232"/>
    <lineage>
        <taxon>Eukaryota</taxon>
        <taxon>Viridiplantae</taxon>
        <taxon>Streptophyta</taxon>
        <taxon>Embryophyta</taxon>
        <taxon>Tracheophyta</taxon>
        <taxon>Spermatophyta</taxon>
        <taxon>Magnoliopsida</taxon>
        <taxon>eudicotyledons</taxon>
        <taxon>Gunneridae</taxon>
        <taxon>Pentapetalae</taxon>
        <taxon>asterids</taxon>
        <taxon>campanulids</taxon>
        <taxon>Asterales</taxon>
        <taxon>Asteraceae</taxon>
        <taxon>Asteroideae</taxon>
        <taxon>Heliantheae alliance</taxon>
        <taxon>Heliantheae</taxon>
        <taxon>Helianthus</taxon>
    </lineage>
</organism>